<protein>
    <submittedName>
        <fullName evidence="2">Uncharacterized protein</fullName>
    </submittedName>
</protein>
<evidence type="ECO:0000313" key="2">
    <source>
        <dbReference type="EMBL" id="KAF7395178.1"/>
    </source>
</evidence>
<name>A0A834N5L1_VESGE</name>
<dbReference type="Proteomes" id="UP000617340">
    <property type="component" value="Unassembled WGS sequence"/>
</dbReference>
<feature type="region of interest" description="Disordered" evidence="1">
    <location>
        <begin position="1"/>
        <end position="32"/>
    </location>
</feature>
<comment type="caution">
    <text evidence="2">The sequence shown here is derived from an EMBL/GenBank/DDBJ whole genome shotgun (WGS) entry which is preliminary data.</text>
</comment>
<reference evidence="2" key="1">
    <citation type="journal article" date="2020" name="G3 (Bethesda)">
        <title>High-Quality Assemblies for Three Invasive Social Wasps from the &lt;i&gt;Vespula&lt;/i&gt; Genus.</title>
        <authorList>
            <person name="Harrop T.W.R."/>
            <person name="Guhlin J."/>
            <person name="McLaughlin G.M."/>
            <person name="Permina E."/>
            <person name="Stockwell P."/>
            <person name="Gilligan J."/>
            <person name="Le Lec M.F."/>
            <person name="Gruber M.A.M."/>
            <person name="Quinn O."/>
            <person name="Lovegrove M."/>
            <person name="Duncan E.J."/>
            <person name="Remnant E.J."/>
            <person name="Van Eeckhoven J."/>
            <person name="Graham B."/>
            <person name="Knapp R.A."/>
            <person name="Langford K.W."/>
            <person name="Kronenberg Z."/>
            <person name="Press M.O."/>
            <person name="Eacker S.M."/>
            <person name="Wilson-Rankin E.E."/>
            <person name="Purcell J."/>
            <person name="Lester P.J."/>
            <person name="Dearden P.K."/>
        </authorList>
    </citation>
    <scope>NUCLEOTIDE SEQUENCE</scope>
    <source>
        <strain evidence="2">Linc-1</strain>
    </source>
</reference>
<gene>
    <name evidence="2" type="ORF">HZH68_009228</name>
</gene>
<keyword evidence="3" id="KW-1185">Reference proteome</keyword>
<accession>A0A834N5L1</accession>
<dbReference type="AlphaFoldDB" id="A0A834N5L1"/>
<dbReference type="EMBL" id="JACSDZ010000009">
    <property type="protein sequence ID" value="KAF7395178.1"/>
    <property type="molecule type" value="Genomic_DNA"/>
</dbReference>
<proteinExistence type="predicted"/>
<feature type="compositionally biased region" description="Basic and acidic residues" evidence="1">
    <location>
        <begin position="11"/>
        <end position="25"/>
    </location>
</feature>
<sequence>MRLLVGVDGGTRGEEDGGGEGKGREGGGGAAASCKTRALDKLRLVPFVRSRSLSVQAERPWPSLRSIHIKASMELEGSHHAAHLEIYPLIYTVRHGLDVTEESLLEEEEERRGAR</sequence>
<evidence type="ECO:0000256" key="1">
    <source>
        <dbReference type="SAM" id="MobiDB-lite"/>
    </source>
</evidence>
<organism evidence="2 3">
    <name type="scientific">Vespula germanica</name>
    <name type="common">German yellow jacket</name>
    <name type="synonym">Paravespula germanica</name>
    <dbReference type="NCBI Taxonomy" id="30212"/>
    <lineage>
        <taxon>Eukaryota</taxon>
        <taxon>Metazoa</taxon>
        <taxon>Ecdysozoa</taxon>
        <taxon>Arthropoda</taxon>
        <taxon>Hexapoda</taxon>
        <taxon>Insecta</taxon>
        <taxon>Pterygota</taxon>
        <taxon>Neoptera</taxon>
        <taxon>Endopterygota</taxon>
        <taxon>Hymenoptera</taxon>
        <taxon>Apocrita</taxon>
        <taxon>Aculeata</taxon>
        <taxon>Vespoidea</taxon>
        <taxon>Vespidae</taxon>
        <taxon>Vespinae</taxon>
        <taxon>Vespula</taxon>
    </lineage>
</organism>
<evidence type="ECO:0000313" key="3">
    <source>
        <dbReference type="Proteomes" id="UP000617340"/>
    </source>
</evidence>